<gene>
    <name evidence="8" type="ORF">MSPICULIGERA_LOCUS9720</name>
</gene>
<dbReference type="InterPro" id="IPR036570">
    <property type="entry name" value="HORMA_dom_sf"/>
</dbReference>
<organism evidence="8 9">
    <name type="scientific">Mesorhabditis spiculigera</name>
    <dbReference type="NCBI Taxonomy" id="96644"/>
    <lineage>
        <taxon>Eukaryota</taxon>
        <taxon>Metazoa</taxon>
        <taxon>Ecdysozoa</taxon>
        <taxon>Nematoda</taxon>
        <taxon>Chromadorea</taxon>
        <taxon>Rhabditida</taxon>
        <taxon>Rhabditina</taxon>
        <taxon>Rhabditomorpha</taxon>
        <taxon>Rhabditoidea</taxon>
        <taxon>Rhabditidae</taxon>
        <taxon>Mesorhabditinae</taxon>
        <taxon>Mesorhabditis</taxon>
    </lineage>
</organism>
<dbReference type="PROSITE" id="PS50815">
    <property type="entry name" value="HORMA"/>
    <property type="match status" value="1"/>
</dbReference>
<evidence type="ECO:0000256" key="6">
    <source>
        <dbReference type="ARBA" id="ARBA00023306"/>
    </source>
</evidence>
<name>A0AA36CMZ6_9BILA</name>
<keyword evidence="9" id="KW-1185">Reference proteome</keyword>
<accession>A0AA36CMZ6</accession>
<keyword evidence="6" id="KW-0131">Cell cycle</keyword>
<keyword evidence="5" id="KW-0539">Nucleus</keyword>
<dbReference type="SUPFAM" id="SSF56019">
    <property type="entry name" value="The spindle assembly checkpoint protein mad2"/>
    <property type="match status" value="1"/>
</dbReference>
<dbReference type="Pfam" id="PF02301">
    <property type="entry name" value="HORMA"/>
    <property type="match status" value="1"/>
</dbReference>
<evidence type="ECO:0000313" key="9">
    <source>
        <dbReference type="Proteomes" id="UP001177023"/>
    </source>
</evidence>
<protein>
    <recommendedName>
        <fullName evidence="7">HORMA domain-containing protein</fullName>
    </recommendedName>
</protein>
<dbReference type="GO" id="GO:0005654">
    <property type="term" value="C:nucleoplasm"/>
    <property type="evidence" value="ECO:0007669"/>
    <property type="project" value="TreeGrafter"/>
</dbReference>
<evidence type="ECO:0000256" key="2">
    <source>
        <dbReference type="ARBA" id="ARBA00010348"/>
    </source>
</evidence>
<dbReference type="GO" id="GO:0000776">
    <property type="term" value="C:kinetochore"/>
    <property type="evidence" value="ECO:0007669"/>
    <property type="project" value="TreeGrafter"/>
</dbReference>
<evidence type="ECO:0000256" key="3">
    <source>
        <dbReference type="ARBA" id="ARBA00022618"/>
    </source>
</evidence>
<reference evidence="8" key="1">
    <citation type="submission" date="2023-06" db="EMBL/GenBank/DDBJ databases">
        <authorList>
            <person name="Delattre M."/>
        </authorList>
    </citation>
    <scope>NUCLEOTIDE SEQUENCE</scope>
    <source>
        <strain evidence="8">AF72</strain>
    </source>
</reference>
<comment type="caution">
    <text evidence="8">The sequence shown here is derived from an EMBL/GenBank/DDBJ whole genome shotgun (WGS) entry which is preliminary data.</text>
</comment>
<evidence type="ECO:0000259" key="7">
    <source>
        <dbReference type="PROSITE" id="PS50815"/>
    </source>
</evidence>
<dbReference type="GO" id="GO:0007094">
    <property type="term" value="P:mitotic spindle assembly checkpoint signaling"/>
    <property type="evidence" value="ECO:0007669"/>
    <property type="project" value="TreeGrafter"/>
</dbReference>
<feature type="domain" description="HORMA" evidence="7">
    <location>
        <begin position="13"/>
        <end position="210"/>
    </location>
</feature>
<comment type="subcellular location">
    <subcellularLocation>
        <location evidence="1">Nucleus</location>
    </subcellularLocation>
</comment>
<dbReference type="PANTHER" id="PTHR11842">
    <property type="entry name" value="MITOTIC SPINDLE ASSEMBLY CHECKPOINT PROTEIN MAD2"/>
    <property type="match status" value="1"/>
</dbReference>
<dbReference type="GO" id="GO:0051301">
    <property type="term" value="P:cell division"/>
    <property type="evidence" value="ECO:0007669"/>
    <property type="project" value="UniProtKB-KW"/>
</dbReference>
<comment type="similarity">
    <text evidence="2">Belongs to the MAD2 family.</text>
</comment>
<evidence type="ECO:0000256" key="4">
    <source>
        <dbReference type="ARBA" id="ARBA00022776"/>
    </source>
</evidence>
<dbReference type="GO" id="GO:0005737">
    <property type="term" value="C:cytoplasm"/>
    <property type="evidence" value="ECO:0007669"/>
    <property type="project" value="TreeGrafter"/>
</dbReference>
<dbReference type="InterPro" id="IPR003511">
    <property type="entry name" value="HORMA_dom"/>
</dbReference>
<dbReference type="InterPro" id="IPR045091">
    <property type="entry name" value="Mad2-like"/>
</dbReference>
<feature type="non-terminal residue" evidence="8">
    <location>
        <position position="1"/>
    </location>
</feature>
<dbReference type="PANTHER" id="PTHR11842:SF11">
    <property type="entry name" value="MITOTIC SPINDLE ASSEMBLY CHECKPOINT PROTEIN MAD2A"/>
    <property type="match status" value="1"/>
</dbReference>
<sequence length="216" mass="24697">MTDTKTRGTISLKGSATLVQEFFNYGINSILYQRGIYPADSFKREKKYNLPLYVTADPKLLEFLEPLFKQVEDFLAKKLLKKLVVVIQEVRTKDVLERWQFDIETEDVADEGENSTRQKDVKTIQKEMSDVIRQITASVSFLPLLEQACSFDVLIYTKKGGRGAEGLDRQRRLSHQGRRTCNGSSFSYGDLEAVQLRSFSTAIHNVQTAVQYKPDL</sequence>
<dbReference type="EMBL" id="CATQJA010002555">
    <property type="protein sequence ID" value="CAJ0571308.1"/>
    <property type="molecule type" value="Genomic_DNA"/>
</dbReference>
<keyword evidence="4" id="KW-0498">Mitosis</keyword>
<evidence type="ECO:0000256" key="1">
    <source>
        <dbReference type="ARBA" id="ARBA00004123"/>
    </source>
</evidence>
<dbReference type="Proteomes" id="UP001177023">
    <property type="component" value="Unassembled WGS sequence"/>
</dbReference>
<dbReference type="AlphaFoldDB" id="A0AA36CMZ6"/>
<keyword evidence="3" id="KW-0132">Cell division</keyword>
<evidence type="ECO:0000313" key="8">
    <source>
        <dbReference type="EMBL" id="CAJ0571308.1"/>
    </source>
</evidence>
<dbReference type="Gene3D" id="3.30.900.10">
    <property type="entry name" value="HORMA domain"/>
    <property type="match status" value="1"/>
</dbReference>
<proteinExistence type="inferred from homology"/>
<evidence type="ECO:0000256" key="5">
    <source>
        <dbReference type="ARBA" id="ARBA00023242"/>
    </source>
</evidence>